<feature type="compositionally biased region" description="Low complexity" evidence="4">
    <location>
        <begin position="66"/>
        <end position="103"/>
    </location>
</feature>
<proteinExistence type="predicted"/>
<evidence type="ECO:0000313" key="7">
    <source>
        <dbReference type="Proteomes" id="UP001491310"/>
    </source>
</evidence>
<protein>
    <recommendedName>
        <fullName evidence="5">RCC1-like domain-containing protein</fullName>
    </recommendedName>
</protein>
<feature type="repeat" description="RCC1" evidence="3">
    <location>
        <begin position="157"/>
        <end position="208"/>
    </location>
</feature>
<feature type="region of interest" description="Disordered" evidence="4">
    <location>
        <begin position="774"/>
        <end position="827"/>
    </location>
</feature>
<feature type="repeat" description="RCC1" evidence="3">
    <location>
        <begin position="506"/>
        <end position="561"/>
    </location>
</feature>
<keyword evidence="1" id="KW-0344">Guanine-nucleotide releasing factor</keyword>
<dbReference type="Gene3D" id="2.130.10.30">
    <property type="entry name" value="Regulator of chromosome condensation 1/beta-lactamase-inhibitor protein II"/>
    <property type="match status" value="1"/>
</dbReference>
<dbReference type="PROSITE" id="PS00626">
    <property type="entry name" value="RCC1_2"/>
    <property type="match status" value="2"/>
</dbReference>
<keyword evidence="7" id="KW-1185">Reference proteome</keyword>
<dbReference type="PANTHER" id="PTHR45982">
    <property type="entry name" value="REGULATOR OF CHROMOSOME CONDENSATION"/>
    <property type="match status" value="1"/>
</dbReference>
<keyword evidence="2" id="KW-0677">Repeat</keyword>
<feature type="domain" description="RCC1-like" evidence="5">
    <location>
        <begin position="159"/>
        <end position="556"/>
    </location>
</feature>
<dbReference type="PANTHER" id="PTHR45982:SF1">
    <property type="entry name" value="REGULATOR OF CHROMOSOME CONDENSATION"/>
    <property type="match status" value="1"/>
</dbReference>
<dbReference type="InterPro" id="IPR009091">
    <property type="entry name" value="RCC1/BLIP-II"/>
</dbReference>
<dbReference type="PROSITE" id="PS50012">
    <property type="entry name" value="RCC1_3"/>
    <property type="match status" value="6"/>
</dbReference>
<dbReference type="InterPro" id="IPR000408">
    <property type="entry name" value="Reg_chr_condens"/>
</dbReference>
<evidence type="ECO:0000256" key="4">
    <source>
        <dbReference type="SAM" id="MobiDB-lite"/>
    </source>
</evidence>
<feature type="region of interest" description="Disordered" evidence="4">
    <location>
        <begin position="675"/>
        <end position="719"/>
    </location>
</feature>
<feature type="repeat" description="RCC1" evidence="3">
    <location>
        <begin position="209"/>
        <end position="275"/>
    </location>
</feature>
<feature type="repeat" description="RCC1" evidence="3">
    <location>
        <begin position="333"/>
        <end position="396"/>
    </location>
</feature>
<feature type="compositionally biased region" description="Low complexity" evidence="4">
    <location>
        <begin position="805"/>
        <end position="827"/>
    </location>
</feature>
<feature type="region of interest" description="Disordered" evidence="4">
    <location>
        <begin position="43"/>
        <end position="151"/>
    </location>
</feature>
<accession>A0ABR2YQF8</accession>
<feature type="compositionally biased region" description="Low complexity" evidence="4">
    <location>
        <begin position="132"/>
        <end position="141"/>
    </location>
</feature>
<evidence type="ECO:0000256" key="1">
    <source>
        <dbReference type="ARBA" id="ARBA00022658"/>
    </source>
</evidence>
<sequence length="873" mass="87883">MPLLLRPFHIRGTCFFSWNIRGEDPTRTNIAMAPKRKAAATAAATAAALETEPAEADAPKRRKSSVAKPSTTKTAAAKKPAALRQKSAAAAAKKLKPAAPKAAAAKKGRASVAADVSAEKATTSRSAKRPKLAPVAEEPAAPALPPVEHPSHLKVPGEIYVLGEGADGQLGKGEDVQDALRPAPSPIPGKQVVQVAAGGMHSVALTPEGEVWTTGVNDEGALGRETGGDLWEQSGLAKGNAADDKTWSPVSIPSSHGKVIQISAGDSHTVALTQLGAIWAWGTFRDGSGVFGFSPTERIALQPTLVHEPTTANAQAVKISSGADYVMALTRDGVLLSWGTGQQGQLGRVGSRMRNLKDTLLRPHPVPFTRRIRGIGATKVVDFACGEYSSFALAQGGHVFAWGVNNYGQLAFPGKEPVLAPVLVKALEGREVTLIRPGQHHTLFLTRTGELLSAGRPTYGRLGRPGIDTASDEAVAEPGTVQIENGGSIAGLAAGLAVSGAFDVNGKAWLWGFGTNSQLGKGNDDSDEELPHALVETKRFSGRKVVQLEFGGQHVLLLTAFAAGNAAAAPTAAAVSVEAAPAAVEAAPKEGEAAATGEEGAGVDEGGVVEKEAPILAEEGPAPAAEEAGGEAVPMEVAEAVLETEEAVAPAADAVTELAPPAAVVKKAKARATARGKGGKRKKAAEVAPEEAEAAAKETEAAAAAGAEDAVPEEADEDKAAPVANGVQPASASYEVGAPAAAAAVEAAPQGDEAVPMEVGEAAGPAEAAAAEAAPLAAAPRGKGRGAARGGAAKGANGNRKRKAAAPPAEDPAAVAAEPEAASAEEAAATELAGTVFGAAEPAVNGLPGSDVAADMAADATDALAKDAAVPLP</sequence>
<dbReference type="InterPro" id="IPR051553">
    <property type="entry name" value="Ran_GTPase-activating"/>
</dbReference>
<feature type="repeat" description="RCC1" evidence="3">
    <location>
        <begin position="397"/>
        <end position="448"/>
    </location>
</feature>
<dbReference type="PRINTS" id="PR00633">
    <property type="entry name" value="RCCNDNSATION"/>
</dbReference>
<feature type="region of interest" description="Disordered" evidence="4">
    <location>
        <begin position="588"/>
        <end position="608"/>
    </location>
</feature>
<comment type="caution">
    <text evidence="6">The sequence shown here is derived from an EMBL/GenBank/DDBJ whole genome shotgun (WGS) entry which is preliminary data.</text>
</comment>
<name>A0ABR2YQF8_9CHLO</name>
<organism evidence="6 7">
    <name type="scientific">Coccomyxa subellipsoidea</name>
    <dbReference type="NCBI Taxonomy" id="248742"/>
    <lineage>
        <taxon>Eukaryota</taxon>
        <taxon>Viridiplantae</taxon>
        <taxon>Chlorophyta</taxon>
        <taxon>core chlorophytes</taxon>
        <taxon>Trebouxiophyceae</taxon>
        <taxon>Trebouxiophyceae incertae sedis</taxon>
        <taxon>Coccomyxaceae</taxon>
        <taxon>Coccomyxa</taxon>
    </lineage>
</organism>
<evidence type="ECO:0000313" key="6">
    <source>
        <dbReference type="EMBL" id="KAK9909025.1"/>
    </source>
</evidence>
<evidence type="ECO:0000256" key="2">
    <source>
        <dbReference type="ARBA" id="ARBA00022737"/>
    </source>
</evidence>
<dbReference type="Pfam" id="PF25390">
    <property type="entry name" value="WD40_RLD"/>
    <property type="match status" value="1"/>
</dbReference>
<dbReference type="SUPFAM" id="SSF50985">
    <property type="entry name" value="RCC1/BLIP-II"/>
    <property type="match status" value="1"/>
</dbReference>
<dbReference type="EMBL" id="JALJOT010000007">
    <property type="protein sequence ID" value="KAK9909025.1"/>
    <property type="molecule type" value="Genomic_DNA"/>
</dbReference>
<reference evidence="6 7" key="1">
    <citation type="journal article" date="2024" name="Nat. Commun.">
        <title>Phylogenomics reveals the evolutionary origins of lichenization in chlorophyte algae.</title>
        <authorList>
            <person name="Puginier C."/>
            <person name="Libourel C."/>
            <person name="Otte J."/>
            <person name="Skaloud P."/>
            <person name="Haon M."/>
            <person name="Grisel S."/>
            <person name="Petersen M."/>
            <person name="Berrin J.G."/>
            <person name="Delaux P.M."/>
            <person name="Dal Grande F."/>
            <person name="Keller J."/>
        </authorList>
    </citation>
    <scope>NUCLEOTIDE SEQUENCE [LARGE SCALE GENOMIC DNA]</scope>
    <source>
        <strain evidence="6 7">SAG 216-7</strain>
    </source>
</reference>
<dbReference type="InterPro" id="IPR058923">
    <property type="entry name" value="RCC1-like_dom"/>
</dbReference>
<evidence type="ECO:0000259" key="5">
    <source>
        <dbReference type="Pfam" id="PF25390"/>
    </source>
</evidence>
<evidence type="ECO:0000256" key="3">
    <source>
        <dbReference type="PROSITE-ProRule" id="PRU00235"/>
    </source>
</evidence>
<dbReference type="Proteomes" id="UP001491310">
    <property type="component" value="Unassembled WGS sequence"/>
</dbReference>
<feature type="repeat" description="RCC1" evidence="3">
    <location>
        <begin position="276"/>
        <end position="332"/>
    </location>
</feature>
<dbReference type="PROSITE" id="PS00625">
    <property type="entry name" value="RCC1_1"/>
    <property type="match status" value="1"/>
</dbReference>
<gene>
    <name evidence="6" type="ORF">WJX75_006183</name>
</gene>